<keyword evidence="5" id="KW-1185">Reference proteome</keyword>
<dbReference type="Proteomes" id="UP000472277">
    <property type="component" value="Chromosome 1"/>
</dbReference>
<evidence type="ECO:0000259" key="3">
    <source>
        <dbReference type="PROSITE" id="PS51304"/>
    </source>
</evidence>
<organism evidence="4 5">
    <name type="scientific">Salmo trutta</name>
    <name type="common">Brown trout</name>
    <dbReference type="NCBI Taxonomy" id="8032"/>
    <lineage>
        <taxon>Eukaryota</taxon>
        <taxon>Metazoa</taxon>
        <taxon>Chordata</taxon>
        <taxon>Craniata</taxon>
        <taxon>Vertebrata</taxon>
        <taxon>Euteleostomi</taxon>
        <taxon>Actinopterygii</taxon>
        <taxon>Neopterygii</taxon>
        <taxon>Teleostei</taxon>
        <taxon>Protacanthopterygii</taxon>
        <taxon>Salmoniformes</taxon>
        <taxon>Salmonidae</taxon>
        <taxon>Salmoninae</taxon>
        <taxon>Salmo</taxon>
    </lineage>
</organism>
<reference evidence="4" key="3">
    <citation type="submission" date="2025-09" db="UniProtKB">
        <authorList>
            <consortium name="Ensembl"/>
        </authorList>
    </citation>
    <scope>IDENTIFICATION</scope>
</reference>
<keyword evidence="1 2" id="KW-0430">Lectin</keyword>
<dbReference type="InterPro" id="IPR001079">
    <property type="entry name" value="Galectin_CRD"/>
</dbReference>
<evidence type="ECO:0000256" key="2">
    <source>
        <dbReference type="RuleBase" id="RU102079"/>
    </source>
</evidence>
<reference evidence="4" key="2">
    <citation type="submission" date="2025-08" db="UniProtKB">
        <authorList>
            <consortium name="Ensembl"/>
        </authorList>
    </citation>
    <scope>IDENTIFICATION</scope>
</reference>
<protein>
    <recommendedName>
        <fullName evidence="2">Galectin</fullName>
    </recommendedName>
</protein>
<accession>A0A673YGF3</accession>
<dbReference type="PROSITE" id="PS51304">
    <property type="entry name" value="GALECTIN"/>
    <property type="match status" value="1"/>
</dbReference>
<dbReference type="Ensembl" id="ENSSTUT00000034909.1">
    <property type="protein sequence ID" value="ENSSTUP00000033410.1"/>
    <property type="gene ID" value="ENSSTUG00000014231.1"/>
</dbReference>
<feature type="domain" description="Galectin" evidence="3">
    <location>
        <begin position="3"/>
        <end position="100"/>
    </location>
</feature>
<evidence type="ECO:0000256" key="1">
    <source>
        <dbReference type="ARBA" id="ARBA00022734"/>
    </source>
</evidence>
<reference evidence="4" key="1">
    <citation type="submission" date="2021-04" db="EMBL/GenBank/DDBJ databases">
        <authorList>
            <consortium name="Wellcome Sanger Institute Data Sharing"/>
        </authorList>
    </citation>
    <scope>NUCLEOTIDE SEQUENCE [LARGE SCALE GENOMIC DNA]</scope>
</reference>
<proteinExistence type="predicted"/>
<dbReference type="AlphaFoldDB" id="A0A673YGF3"/>
<evidence type="ECO:0000313" key="5">
    <source>
        <dbReference type="Proteomes" id="UP000472277"/>
    </source>
</evidence>
<dbReference type="SUPFAM" id="SSF49899">
    <property type="entry name" value="Concanavalin A-like lectins/glucanases"/>
    <property type="match status" value="1"/>
</dbReference>
<name>A0A673YGF3_SALTR</name>
<sequence length="100" mass="11115">MQGVVVKNMSFKLGQTLTITGIPNSEATHFVINVGNSEDDLALHMNPRRVLPGTSGGNNLQSLHPKYLSTSLDRNEQFLVALPDGLVIHFPNRQRDENYK</sequence>
<dbReference type="Gene3D" id="2.60.120.200">
    <property type="match status" value="1"/>
</dbReference>
<dbReference type="Pfam" id="PF00337">
    <property type="entry name" value="Gal-bind_lectin"/>
    <property type="match status" value="1"/>
</dbReference>
<evidence type="ECO:0000313" key="4">
    <source>
        <dbReference type="Ensembl" id="ENSSTUP00000033410.1"/>
    </source>
</evidence>
<dbReference type="GeneTree" id="ENSGT00990000210173"/>
<dbReference type="GO" id="GO:0030246">
    <property type="term" value="F:carbohydrate binding"/>
    <property type="evidence" value="ECO:0007669"/>
    <property type="project" value="UniProtKB-UniRule"/>
</dbReference>
<dbReference type="InterPro" id="IPR013320">
    <property type="entry name" value="ConA-like_dom_sf"/>
</dbReference>